<gene>
    <name evidence="8" type="ORF">MKW98_006094</name>
</gene>
<evidence type="ECO:0000256" key="1">
    <source>
        <dbReference type="ARBA" id="ARBA00001936"/>
    </source>
</evidence>
<dbReference type="InterPro" id="IPR050148">
    <property type="entry name" value="Terpene_synthase-like"/>
</dbReference>
<dbReference type="Pfam" id="PF03936">
    <property type="entry name" value="Terpene_synth_C"/>
    <property type="match status" value="1"/>
</dbReference>
<keyword evidence="3" id="KW-0479">Metal-binding</keyword>
<dbReference type="InterPro" id="IPR036965">
    <property type="entry name" value="Terpene_synth_N_sf"/>
</dbReference>
<dbReference type="FunFam" id="1.10.600.10:FF:000007">
    <property type="entry name" value="Isoprene synthase, chloroplastic"/>
    <property type="match status" value="1"/>
</dbReference>
<dbReference type="CDD" id="cd00684">
    <property type="entry name" value="Terpene_cyclase_plant_C1"/>
    <property type="match status" value="1"/>
</dbReference>
<dbReference type="PANTHER" id="PTHR31225">
    <property type="entry name" value="OS04G0344100 PROTEIN-RELATED"/>
    <property type="match status" value="1"/>
</dbReference>
<dbReference type="EMBL" id="JAJJMB010001716">
    <property type="protein sequence ID" value="KAI3955734.1"/>
    <property type="molecule type" value="Genomic_DNA"/>
</dbReference>
<dbReference type="InterPro" id="IPR008949">
    <property type="entry name" value="Isoprenoid_synthase_dom_sf"/>
</dbReference>
<dbReference type="GO" id="GO:0010333">
    <property type="term" value="F:terpene synthase activity"/>
    <property type="evidence" value="ECO:0007669"/>
    <property type="project" value="InterPro"/>
</dbReference>
<accession>A0AAD4XWP9</accession>
<feature type="domain" description="Terpene synthase metal-binding" evidence="7">
    <location>
        <begin position="306"/>
        <end position="547"/>
    </location>
</feature>
<dbReference type="Gene3D" id="1.50.10.130">
    <property type="entry name" value="Terpene synthase, N-terminal domain"/>
    <property type="match status" value="1"/>
</dbReference>
<organism evidence="8 9">
    <name type="scientific">Papaver atlanticum</name>
    <dbReference type="NCBI Taxonomy" id="357466"/>
    <lineage>
        <taxon>Eukaryota</taxon>
        <taxon>Viridiplantae</taxon>
        <taxon>Streptophyta</taxon>
        <taxon>Embryophyta</taxon>
        <taxon>Tracheophyta</taxon>
        <taxon>Spermatophyta</taxon>
        <taxon>Magnoliopsida</taxon>
        <taxon>Ranunculales</taxon>
        <taxon>Papaveraceae</taxon>
        <taxon>Papaveroideae</taxon>
        <taxon>Papaver</taxon>
    </lineage>
</organism>
<protein>
    <submittedName>
        <fullName evidence="8">Uncharacterized protein</fullName>
    </submittedName>
</protein>
<reference evidence="8" key="1">
    <citation type="submission" date="2022-04" db="EMBL/GenBank/DDBJ databases">
        <title>A functionally conserved STORR gene fusion in Papaver species that diverged 16.8 million years ago.</title>
        <authorList>
            <person name="Catania T."/>
        </authorList>
    </citation>
    <scope>NUCLEOTIDE SEQUENCE</scope>
    <source>
        <strain evidence="8">S-188037</strain>
    </source>
</reference>
<dbReference type="InterPro" id="IPR044814">
    <property type="entry name" value="Terpene_cyclase_plant_C1"/>
</dbReference>
<evidence type="ECO:0000256" key="3">
    <source>
        <dbReference type="ARBA" id="ARBA00022723"/>
    </source>
</evidence>
<name>A0AAD4XWP9_9MAGN</name>
<comment type="cofactor">
    <cofactor evidence="2">
        <name>Mg(2+)</name>
        <dbReference type="ChEBI" id="CHEBI:18420"/>
    </cofactor>
</comment>
<dbReference type="InterPro" id="IPR001906">
    <property type="entry name" value="Terpene_synth_N"/>
</dbReference>
<dbReference type="Gene3D" id="1.10.600.10">
    <property type="entry name" value="Farnesyl Diphosphate Synthase"/>
    <property type="match status" value="1"/>
</dbReference>
<evidence type="ECO:0000256" key="5">
    <source>
        <dbReference type="ARBA" id="ARBA00023239"/>
    </source>
</evidence>
<dbReference type="AlphaFoldDB" id="A0AAD4XWP9"/>
<feature type="domain" description="Terpene synthase N-terminal" evidence="6">
    <location>
        <begin position="66"/>
        <end position="246"/>
    </location>
</feature>
<dbReference type="SUPFAM" id="SSF48239">
    <property type="entry name" value="Terpenoid cyclases/Protein prenyltransferases"/>
    <property type="match status" value="1"/>
</dbReference>
<dbReference type="InterPro" id="IPR034741">
    <property type="entry name" value="Terpene_cyclase-like_1_C"/>
</dbReference>
<sequence length="605" mass="70913">MMSHQPLSFQPFKDLQRSIHPNTGQCYSTSTSRHKIYHLCLGATSTSNNYNPESAGRRTANYQPSLWDYDFLQSLRSKYTKEKYTDRAEKLKEDVRHMFKESHGSSPLSLLKLVDTIQKLGIDYHFNDEIKIALDTILYTKDMDIYGDLYTISLSFKLLRQHGYQVSHDVFRNFGEKLRIGDLKHVQKLTNNDVMGMLSLYEASFFSFEGEDILDEAQQFTIRHLNEFIRTTNPHSMISKQVRHALELPLQWRAPRYETSWFLGIYAHTITAQEMDPSLFEFAKLDFNMVQATYQHELIHLSKWWKELDLATVCYFARNRLVENFMGHVGFYHEPKFGNCRKKCAKISHFVIAIDDMYDVYGYMDELKLFTEAVERWDINRVEHLPHYMKICFSALYNTINEMACEVLKKHGLDIIQYLKNAWSDLCKAYLVEAEWYNNGYTPTLDEYLENGWISIGVPLLETHFYFLLDDYKITKEALDCLRNRYPDILRWTSLVIRLVDDLGTSTDELKRGDVPKSIQCYMKHAGVSEYMARKHIKHLVNETWKKICTNESKALSIFPKSYINAMKNITRASQSYYSPGDGFGIPDTHLKDWILAMIVEPIDL</sequence>
<dbReference type="Pfam" id="PF01397">
    <property type="entry name" value="Terpene_synth"/>
    <property type="match status" value="1"/>
</dbReference>
<evidence type="ECO:0000313" key="8">
    <source>
        <dbReference type="EMBL" id="KAI3955734.1"/>
    </source>
</evidence>
<dbReference type="Proteomes" id="UP001202328">
    <property type="component" value="Unassembled WGS sequence"/>
</dbReference>
<dbReference type="SUPFAM" id="SSF48576">
    <property type="entry name" value="Terpenoid synthases"/>
    <property type="match status" value="1"/>
</dbReference>
<evidence type="ECO:0000313" key="9">
    <source>
        <dbReference type="Proteomes" id="UP001202328"/>
    </source>
</evidence>
<comment type="cofactor">
    <cofactor evidence="1">
        <name>Mn(2+)</name>
        <dbReference type="ChEBI" id="CHEBI:29035"/>
    </cofactor>
</comment>
<keyword evidence="5" id="KW-0456">Lyase</keyword>
<dbReference type="PANTHER" id="PTHR31225:SF245">
    <property type="entry name" value="(-)-ALPHA-TERPINEOL SYNTHASE-LIKE"/>
    <property type="match status" value="1"/>
</dbReference>
<evidence type="ECO:0000256" key="2">
    <source>
        <dbReference type="ARBA" id="ARBA00001946"/>
    </source>
</evidence>
<dbReference type="GO" id="GO:0016102">
    <property type="term" value="P:diterpenoid biosynthetic process"/>
    <property type="evidence" value="ECO:0007669"/>
    <property type="project" value="InterPro"/>
</dbReference>
<keyword evidence="9" id="KW-1185">Reference proteome</keyword>
<dbReference type="SFLD" id="SFLDS00005">
    <property type="entry name" value="Isoprenoid_Synthase_Type_I"/>
    <property type="match status" value="1"/>
</dbReference>
<evidence type="ECO:0000256" key="4">
    <source>
        <dbReference type="ARBA" id="ARBA00022842"/>
    </source>
</evidence>
<dbReference type="InterPro" id="IPR005630">
    <property type="entry name" value="Terpene_synthase_metal-bd"/>
</dbReference>
<keyword evidence="4" id="KW-0460">Magnesium</keyword>
<evidence type="ECO:0000259" key="7">
    <source>
        <dbReference type="Pfam" id="PF03936"/>
    </source>
</evidence>
<dbReference type="GO" id="GO:0000287">
    <property type="term" value="F:magnesium ion binding"/>
    <property type="evidence" value="ECO:0007669"/>
    <property type="project" value="InterPro"/>
</dbReference>
<dbReference type="SFLD" id="SFLDG01019">
    <property type="entry name" value="Terpene_Cyclase_Like_1_C_Termi"/>
    <property type="match status" value="1"/>
</dbReference>
<evidence type="ECO:0000259" key="6">
    <source>
        <dbReference type="Pfam" id="PF01397"/>
    </source>
</evidence>
<comment type="caution">
    <text evidence="8">The sequence shown here is derived from an EMBL/GenBank/DDBJ whole genome shotgun (WGS) entry which is preliminary data.</text>
</comment>
<proteinExistence type="predicted"/>
<dbReference type="InterPro" id="IPR008930">
    <property type="entry name" value="Terpenoid_cyclase/PrenylTrfase"/>
</dbReference>